<dbReference type="AlphaFoldDB" id="A0A366K7X9"/>
<protein>
    <submittedName>
        <fullName evidence="1">Uncharacterized protein</fullName>
    </submittedName>
</protein>
<organism evidence="1 2">
    <name type="scientific">Bifidobacterium aemilianum</name>
    <dbReference type="NCBI Taxonomy" id="2493120"/>
    <lineage>
        <taxon>Bacteria</taxon>
        <taxon>Bacillati</taxon>
        <taxon>Actinomycetota</taxon>
        <taxon>Actinomycetes</taxon>
        <taxon>Bifidobacteriales</taxon>
        <taxon>Bifidobacteriaceae</taxon>
        <taxon>Bifidobacterium</taxon>
    </lineage>
</organism>
<proteinExistence type="predicted"/>
<evidence type="ECO:0000313" key="2">
    <source>
        <dbReference type="Proteomes" id="UP000252530"/>
    </source>
</evidence>
<accession>A0A366K7X9</accession>
<evidence type="ECO:0000313" key="1">
    <source>
        <dbReference type="EMBL" id="RBP97845.1"/>
    </source>
</evidence>
<comment type="caution">
    <text evidence="1">The sequence shown here is derived from an EMBL/GenBank/DDBJ whole genome shotgun (WGS) entry which is preliminary data.</text>
</comment>
<keyword evidence="2" id="KW-1185">Reference proteome</keyword>
<dbReference type="EMBL" id="PDCG01000003">
    <property type="protein sequence ID" value="RBP97845.1"/>
    <property type="molecule type" value="Genomic_DNA"/>
</dbReference>
<reference evidence="1 2" key="1">
    <citation type="submission" date="2017-10" db="EMBL/GenBank/DDBJ databases">
        <title>Bifidobacterium xylocopum sp. nov. and Bifidobacterium aemilianum sp. nov., from the carpenter bee (Xylocopa violacea) digestive tract.</title>
        <authorList>
            <person name="Alberoni D."/>
            <person name="Baffoni L."/>
            <person name="Di Gioia D."/>
            <person name="Gaggia F."/>
            <person name="Biavati B."/>
        </authorList>
    </citation>
    <scope>NUCLEOTIDE SEQUENCE [LARGE SCALE GENOMIC DNA]</scope>
    <source>
        <strain evidence="1 2">XV10</strain>
    </source>
</reference>
<dbReference type="Proteomes" id="UP000252530">
    <property type="component" value="Unassembled WGS sequence"/>
</dbReference>
<sequence>MPGKGLGIALAPSSNHRISMLFMGNGIKWIVVNKTLKQLGVGTGSWYDFGGITGSRPERRQRWLDKIAAVNFK</sequence>
<gene>
    <name evidence="1" type="ORF">CRD60_04470</name>
</gene>
<name>A0A366K7X9_9BIFI</name>